<evidence type="ECO:0000313" key="1">
    <source>
        <dbReference type="EMBL" id="QJB00397.1"/>
    </source>
</evidence>
<reference evidence="1" key="1">
    <citation type="submission" date="2020-03" db="EMBL/GenBank/DDBJ databases">
        <title>The deep terrestrial virosphere.</title>
        <authorList>
            <person name="Holmfeldt K."/>
            <person name="Nilsson E."/>
            <person name="Simone D."/>
            <person name="Lopez-Fernandez M."/>
            <person name="Wu X."/>
            <person name="de Brujin I."/>
            <person name="Lundin D."/>
            <person name="Andersson A."/>
            <person name="Bertilsson S."/>
            <person name="Dopson M."/>
        </authorList>
    </citation>
    <scope>NUCLEOTIDE SEQUENCE</scope>
    <source>
        <strain evidence="1">MM171A00514</strain>
        <strain evidence="2">MM171B00578</strain>
    </source>
</reference>
<organism evidence="1">
    <name type="scientific">viral metagenome</name>
    <dbReference type="NCBI Taxonomy" id="1070528"/>
    <lineage>
        <taxon>unclassified sequences</taxon>
        <taxon>metagenomes</taxon>
        <taxon>organismal metagenomes</taxon>
    </lineage>
</organism>
<dbReference type="EMBL" id="MT143691">
    <property type="protein sequence ID" value="QJB00397.1"/>
    <property type="molecule type" value="Genomic_DNA"/>
</dbReference>
<dbReference type="AlphaFoldDB" id="A0A6M3LYI5"/>
<sequence length="115" mass="12532">MPRAASFISRRGETVTLRTLALDTAARDATTQWPSASYTETTIKAIVEPVSTRRIDIGGAPETETRATIHTASAIHMGDQIIYNLVTYVITAEPTPHRKRGATSFFTAPMERGPS</sequence>
<name>A0A6M3LYI5_9ZZZZ</name>
<proteinExistence type="predicted"/>
<accession>A0A6M3LYI5</accession>
<protein>
    <recommendedName>
        <fullName evidence="3">Head-tail joining protein</fullName>
    </recommendedName>
</protein>
<evidence type="ECO:0000313" key="2">
    <source>
        <dbReference type="EMBL" id="QJB03737.1"/>
    </source>
</evidence>
<evidence type="ECO:0008006" key="3">
    <source>
        <dbReference type="Google" id="ProtNLM"/>
    </source>
</evidence>
<gene>
    <name evidence="1" type="ORF">MM171A00514_0033</name>
    <name evidence="2" type="ORF">MM171B00578_0021</name>
</gene>
<dbReference type="EMBL" id="MT143858">
    <property type="protein sequence ID" value="QJB03737.1"/>
    <property type="molecule type" value="Genomic_DNA"/>
</dbReference>